<dbReference type="PATRIC" id="fig|1379870.5.peg.2179"/>
<dbReference type="InterPro" id="IPR003838">
    <property type="entry name" value="ABC3_permease_C"/>
</dbReference>
<keyword evidence="3 6" id="KW-0812">Transmembrane</keyword>
<name>A0A0E3ZVL2_9BACT</name>
<proteinExistence type="predicted"/>
<evidence type="ECO:0000256" key="6">
    <source>
        <dbReference type="SAM" id="Phobius"/>
    </source>
</evidence>
<evidence type="ECO:0000256" key="2">
    <source>
        <dbReference type="ARBA" id="ARBA00022475"/>
    </source>
</evidence>
<dbReference type="AlphaFoldDB" id="A0A0E3ZVL2"/>
<dbReference type="Pfam" id="PF02687">
    <property type="entry name" value="FtsX"/>
    <property type="match status" value="1"/>
</dbReference>
<reference evidence="8 9" key="1">
    <citation type="journal article" date="2014" name="Curr. Microbiol.">
        <title>Spirosoma radiotolerans sp. nov., a gamma-radiation-resistant bacterium isolated from gamma ray-irradiated soil.</title>
        <authorList>
            <person name="Lee J.J."/>
            <person name="Srinivasan S."/>
            <person name="Lim S."/>
            <person name="Joe M."/>
            <person name="Im S."/>
            <person name="Bae S.I."/>
            <person name="Park K.R."/>
            <person name="Han J.H."/>
            <person name="Park S.H."/>
            <person name="Joo B.M."/>
            <person name="Park S.J."/>
            <person name="Kim M.K."/>
        </authorList>
    </citation>
    <scope>NUCLEOTIDE SEQUENCE [LARGE SCALE GENOMIC DNA]</scope>
    <source>
        <strain evidence="8 9">DG5A</strain>
    </source>
</reference>
<feature type="transmembrane region" description="Helical" evidence="6">
    <location>
        <begin position="78"/>
        <end position="98"/>
    </location>
</feature>
<evidence type="ECO:0000256" key="5">
    <source>
        <dbReference type="ARBA" id="ARBA00023136"/>
    </source>
</evidence>
<dbReference type="GO" id="GO:0005886">
    <property type="term" value="C:plasma membrane"/>
    <property type="evidence" value="ECO:0007669"/>
    <property type="project" value="UniProtKB-SubCell"/>
</dbReference>
<evidence type="ECO:0000256" key="4">
    <source>
        <dbReference type="ARBA" id="ARBA00022989"/>
    </source>
</evidence>
<dbReference type="InterPro" id="IPR050250">
    <property type="entry name" value="Macrolide_Exporter_MacB"/>
</dbReference>
<feature type="domain" description="ABC3 transporter permease C-terminal" evidence="7">
    <location>
        <begin position="1"/>
        <end position="96"/>
    </location>
</feature>
<evidence type="ECO:0000256" key="3">
    <source>
        <dbReference type="ARBA" id="ARBA00022692"/>
    </source>
</evidence>
<gene>
    <name evidence="8" type="ORF">SD10_10030</name>
</gene>
<dbReference type="EMBL" id="CP010429">
    <property type="protein sequence ID" value="AKD55193.1"/>
    <property type="molecule type" value="Genomic_DNA"/>
</dbReference>
<dbReference type="GO" id="GO:0022857">
    <property type="term" value="F:transmembrane transporter activity"/>
    <property type="evidence" value="ECO:0007669"/>
    <property type="project" value="TreeGrafter"/>
</dbReference>
<evidence type="ECO:0000313" key="8">
    <source>
        <dbReference type="EMBL" id="AKD55193.1"/>
    </source>
</evidence>
<dbReference type="PANTHER" id="PTHR30572">
    <property type="entry name" value="MEMBRANE COMPONENT OF TRANSPORTER-RELATED"/>
    <property type="match status" value="1"/>
</dbReference>
<keyword evidence="9" id="KW-1185">Reference proteome</keyword>
<dbReference type="PANTHER" id="PTHR30572:SF18">
    <property type="entry name" value="ABC-TYPE MACROLIDE FAMILY EXPORT SYSTEM PERMEASE COMPONENT 2"/>
    <property type="match status" value="1"/>
</dbReference>
<keyword evidence="5 6" id="KW-0472">Membrane</keyword>
<evidence type="ECO:0000259" key="7">
    <source>
        <dbReference type="Pfam" id="PF02687"/>
    </source>
</evidence>
<comment type="subcellular location">
    <subcellularLocation>
        <location evidence="1">Cell membrane</location>
        <topology evidence="1">Multi-pass membrane protein</topology>
    </subcellularLocation>
</comment>
<keyword evidence="4 6" id="KW-1133">Transmembrane helix</keyword>
<dbReference type="HOGENOM" id="CLU_104559_1_0_10"/>
<evidence type="ECO:0000313" key="9">
    <source>
        <dbReference type="Proteomes" id="UP000033054"/>
    </source>
</evidence>
<dbReference type="Proteomes" id="UP000033054">
    <property type="component" value="Chromosome"/>
</dbReference>
<accession>A0A0E3ZVL2</accession>
<dbReference type="KEGG" id="srd:SD10_10030"/>
<feature type="transmembrane region" description="Helical" evidence="6">
    <location>
        <begin position="47"/>
        <end position="66"/>
    </location>
</feature>
<keyword evidence="2" id="KW-1003">Cell membrane</keyword>
<sequence length="115" mass="12872">MLISYLGLFGLASFAAQQRIKEIGVRKVLGASVGSIVLLLSKDFLKLVLIAIVIASSLAWFAMNRWLQDFQYKIDIPWWVFVVAGLLPVLIAFVTIPFQKVKTGLMNSVKFLRAE</sequence>
<protein>
    <recommendedName>
        <fullName evidence="7">ABC3 transporter permease C-terminal domain-containing protein</fullName>
    </recommendedName>
</protein>
<dbReference type="STRING" id="1379870.SD10_10030"/>
<evidence type="ECO:0000256" key="1">
    <source>
        <dbReference type="ARBA" id="ARBA00004651"/>
    </source>
</evidence>
<organism evidence="8 9">
    <name type="scientific">Spirosoma radiotolerans</name>
    <dbReference type="NCBI Taxonomy" id="1379870"/>
    <lineage>
        <taxon>Bacteria</taxon>
        <taxon>Pseudomonadati</taxon>
        <taxon>Bacteroidota</taxon>
        <taxon>Cytophagia</taxon>
        <taxon>Cytophagales</taxon>
        <taxon>Cytophagaceae</taxon>
        <taxon>Spirosoma</taxon>
    </lineage>
</organism>